<dbReference type="AlphaFoldDB" id="A0A6M1RSR7"/>
<accession>A0A6M1RSR7</accession>
<dbReference type="EMBL" id="JAAKYA010000092">
    <property type="protein sequence ID" value="NGO40427.1"/>
    <property type="molecule type" value="Genomic_DNA"/>
</dbReference>
<protein>
    <recommendedName>
        <fullName evidence="7 8">Elongation factor P</fullName>
        <shortName evidence="7">EF-P</shortName>
    </recommendedName>
</protein>
<evidence type="ECO:0000256" key="7">
    <source>
        <dbReference type="HAMAP-Rule" id="MF_00141"/>
    </source>
</evidence>
<dbReference type="Pfam" id="PF08207">
    <property type="entry name" value="EFP_N"/>
    <property type="match status" value="1"/>
</dbReference>
<dbReference type="CDD" id="cd04470">
    <property type="entry name" value="S1_EF-P_repeat_1"/>
    <property type="match status" value="1"/>
</dbReference>
<comment type="similarity">
    <text evidence="3 7 9">Belongs to the elongation factor P family.</text>
</comment>
<comment type="pathway">
    <text evidence="2 7">Protein biosynthesis; polypeptide chain elongation.</text>
</comment>
<dbReference type="NCBIfam" id="NF001810">
    <property type="entry name" value="PRK00529.1"/>
    <property type="match status" value="1"/>
</dbReference>
<evidence type="ECO:0000256" key="6">
    <source>
        <dbReference type="ARBA" id="ARBA00022917"/>
    </source>
</evidence>
<evidence type="ECO:0000259" key="11">
    <source>
        <dbReference type="SMART" id="SM01185"/>
    </source>
</evidence>
<dbReference type="PANTHER" id="PTHR30053:SF12">
    <property type="entry name" value="ELONGATION FACTOR P (EF-P) FAMILY PROTEIN"/>
    <property type="match status" value="1"/>
</dbReference>
<dbReference type="Proteomes" id="UP000477311">
    <property type="component" value="Unassembled WGS sequence"/>
</dbReference>
<dbReference type="Gene3D" id="2.40.50.140">
    <property type="entry name" value="Nucleic acid-binding proteins"/>
    <property type="match status" value="2"/>
</dbReference>
<dbReference type="SUPFAM" id="SSF50249">
    <property type="entry name" value="Nucleic acid-binding proteins"/>
    <property type="match status" value="2"/>
</dbReference>
<dbReference type="Pfam" id="PF01132">
    <property type="entry name" value="EFP"/>
    <property type="match status" value="1"/>
</dbReference>
<evidence type="ECO:0000256" key="3">
    <source>
        <dbReference type="ARBA" id="ARBA00009479"/>
    </source>
</evidence>
<evidence type="ECO:0000256" key="2">
    <source>
        <dbReference type="ARBA" id="ARBA00004815"/>
    </source>
</evidence>
<dbReference type="InterPro" id="IPR014722">
    <property type="entry name" value="Rib_uL2_dom2"/>
</dbReference>
<dbReference type="InterPro" id="IPR013185">
    <property type="entry name" value="Transl_elong_KOW-like"/>
</dbReference>
<evidence type="ECO:0000256" key="5">
    <source>
        <dbReference type="ARBA" id="ARBA00022768"/>
    </source>
</evidence>
<dbReference type="InterPro" id="IPR020599">
    <property type="entry name" value="Transl_elong_fac_P/YeiP"/>
</dbReference>
<dbReference type="PANTHER" id="PTHR30053">
    <property type="entry name" value="ELONGATION FACTOR P"/>
    <property type="match status" value="1"/>
</dbReference>
<keyword evidence="6 7" id="KW-0648">Protein biosynthesis</keyword>
<dbReference type="FunFam" id="2.40.50.140:FF:000009">
    <property type="entry name" value="Elongation factor P"/>
    <property type="match status" value="1"/>
</dbReference>
<keyword evidence="13" id="KW-1185">Reference proteome</keyword>
<dbReference type="InterPro" id="IPR001059">
    <property type="entry name" value="Transl_elong_P/YeiP_cen"/>
</dbReference>
<dbReference type="InterPro" id="IPR012340">
    <property type="entry name" value="NA-bd_OB-fold"/>
</dbReference>
<evidence type="ECO:0000259" key="10">
    <source>
        <dbReference type="SMART" id="SM00841"/>
    </source>
</evidence>
<dbReference type="PROSITE" id="PS01275">
    <property type="entry name" value="EFP"/>
    <property type="match status" value="1"/>
</dbReference>
<reference evidence="12 13" key="1">
    <citation type="submission" date="2020-02" db="EMBL/GenBank/DDBJ databases">
        <title>Draft genome sequence of Limisphaera ngatamarikiensis NGM72.4T, a thermophilic Verrucomicrobia grouped in subdivision 3.</title>
        <authorList>
            <person name="Carere C.R."/>
            <person name="Steen J."/>
            <person name="Hugenholtz P."/>
            <person name="Stott M.B."/>
        </authorList>
    </citation>
    <scope>NUCLEOTIDE SEQUENCE [LARGE SCALE GENOMIC DNA]</scope>
    <source>
        <strain evidence="12 13">NGM72.4</strain>
    </source>
</reference>
<sequence length="186" mass="20506">MAIAANDLRRGMAIEYNGEICVVLDVQHRTPGNLRAFVQATLRSIRTGKSSDVRFGSTEKVETVPLISRRMEFSYKDGEDFVFTDPETFETVTLSPELVGDARLYLVENGPVTVTFVEDRAVMVELPPSVVLTVTEAPEGVRGDSANNVMKPAVVETGLTLQVPLFIKAGEKIRVDTRTGKYIERA</sequence>
<comment type="function">
    <text evidence="7">Involved in peptide bond synthesis. Stimulates efficient translation and peptide-bond synthesis on native or reconstituted 70S ribosomes in vitro. Probably functions indirectly by altering the affinity of the ribosome for aminoacyl-tRNA, thus increasing their reactivity as acceptors for peptidyl transferase.</text>
</comment>
<dbReference type="SUPFAM" id="SSF50104">
    <property type="entry name" value="Translation proteins SH3-like domain"/>
    <property type="match status" value="1"/>
</dbReference>
<evidence type="ECO:0000256" key="1">
    <source>
        <dbReference type="ARBA" id="ARBA00004496"/>
    </source>
</evidence>
<dbReference type="UniPathway" id="UPA00345"/>
<dbReference type="GO" id="GO:0043043">
    <property type="term" value="P:peptide biosynthetic process"/>
    <property type="evidence" value="ECO:0007669"/>
    <property type="project" value="InterPro"/>
</dbReference>
<dbReference type="CDD" id="cd05794">
    <property type="entry name" value="S1_EF-P_repeat_2"/>
    <property type="match status" value="1"/>
</dbReference>
<evidence type="ECO:0000256" key="4">
    <source>
        <dbReference type="ARBA" id="ARBA00022490"/>
    </source>
</evidence>
<dbReference type="Pfam" id="PF09285">
    <property type="entry name" value="Elong-fact-P_C"/>
    <property type="match status" value="1"/>
</dbReference>
<dbReference type="InterPro" id="IPR013852">
    <property type="entry name" value="Transl_elong_P/YeiP_CS"/>
</dbReference>
<dbReference type="InterPro" id="IPR015365">
    <property type="entry name" value="Elong-fact-P_C"/>
</dbReference>
<dbReference type="SMART" id="SM01185">
    <property type="entry name" value="EFP"/>
    <property type="match status" value="1"/>
</dbReference>
<proteinExistence type="inferred from homology"/>
<dbReference type="NCBIfam" id="TIGR00038">
    <property type="entry name" value="efp"/>
    <property type="match status" value="1"/>
</dbReference>
<comment type="caution">
    <text evidence="12">The sequence shown here is derived from an EMBL/GenBank/DDBJ whole genome shotgun (WGS) entry which is preliminary data.</text>
</comment>
<gene>
    <name evidence="7 12" type="primary">efp</name>
    <name evidence="12" type="ORF">G4L39_13650</name>
</gene>
<dbReference type="Gene3D" id="2.30.30.30">
    <property type="match status" value="1"/>
</dbReference>
<dbReference type="SMART" id="SM00841">
    <property type="entry name" value="Elong-fact-P_C"/>
    <property type="match status" value="1"/>
</dbReference>
<keyword evidence="5 7" id="KW-0251">Elongation factor</keyword>
<dbReference type="InterPro" id="IPR011768">
    <property type="entry name" value="Transl_elongation_fac_P"/>
</dbReference>
<dbReference type="PIRSF" id="PIRSF005901">
    <property type="entry name" value="EF-P"/>
    <property type="match status" value="1"/>
</dbReference>
<dbReference type="HAMAP" id="MF_00141">
    <property type="entry name" value="EF_P"/>
    <property type="match status" value="1"/>
</dbReference>
<feature type="domain" description="Translation elongation factor P/YeiP central" evidence="11">
    <location>
        <begin position="68"/>
        <end position="122"/>
    </location>
</feature>
<comment type="subcellular location">
    <subcellularLocation>
        <location evidence="1 7">Cytoplasm</location>
    </subcellularLocation>
</comment>
<keyword evidence="4 7" id="KW-0963">Cytoplasm</keyword>
<dbReference type="FunFam" id="2.40.50.140:FF:000004">
    <property type="entry name" value="Elongation factor P"/>
    <property type="match status" value="1"/>
</dbReference>
<evidence type="ECO:0000256" key="8">
    <source>
        <dbReference type="NCBIfam" id="TIGR00038"/>
    </source>
</evidence>
<organism evidence="12 13">
    <name type="scientific">Limisphaera ngatamarikiensis</name>
    <dbReference type="NCBI Taxonomy" id="1324935"/>
    <lineage>
        <taxon>Bacteria</taxon>
        <taxon>Pseudomonadati</taxon>
        <taxon>Verrucomicrobiota</taxon>
        <taxon>Verrucomicrobiia</taxon>
        <taxon>Limisphaerales</taxon>
        <taxon>Limisphaeraceae</taxon>
        <taxon>Limisphaera</taxon>
    </lineage>
</organism>
<evidence type="ECO:0000256" key="9">
    <source>
        <dbReference type="RuleBase" id="RU004389"/>
    </source>
</evidence>
<dbReference type="InterPro" id="IPR008991">
    <property type="entry name" value="Translation_prot_SH3-like_sf"/>
</dbReference>
<evidence type="ECO:0000313" key="13">
    <source>
        <dbReference type="Proteomes" id="UP000477311"/>
    </source>
</evidence>
<name>A0A6M1RSR7_9BACT</name>
<feature type="domain" description="Elongation factor P C-terminal" evidence="10">
    <location>
        <begin position="130"/>
        <end position="185"/>
    </location>
</feature>
<dbReference type="GO" id="GO:0003746">
    <property type="term" value="F:translation elongation factor activity"/>
    <property type="evidence" value="ECO:0007669"/>
    <property type="project" value="UniProtKB-UniRule"/>
</dbReference>
<dbReference type="RefSeq" id="WP_165109018.1">
    <property type="nucleotide sequence ID" value="NZ_JAAKYA010000092.1"/>
</dbReference>
<dbReference type="GO" id="GO:0005829">
    <property type="term" value="C:cytosol"/>
    <property type="evidence" value="ECO:0007669"/>
    <property type="project" value="UniProtKB-ARBA"/>
</dbReference>
<evidence type="ECO:0000313" key="12">
    <source>
        <dbReference type="EMBL" id="NGO40427.1"/>
    </source>
</evidence>
<dbReference type="FunFam" id="2.30.30.30:FF:000003">
    <property type="entry name" value="Elongation factor P"/>
    <property type="match status" value="1"/>
</dbReference>